<accession>W6ALQ7</accession>
<keyword evidence="2" id="KW-1185">Reference proteome</keyword>
<dbReference type="Proteomes" id="UP000019260">
    <property type="component" value="Chromosome"/>
</dbReference>
<proteinExistence type="predicted"/>
<dbReference type="STRING" id="838561.P344_01375"/>
<sequence>MENVLLTLKNEKIVAVIRTTTAQKQLLGDVNLLLDLILTWQSVSYAKQKSFIYSRGHDNYGNY</sequence>
<dbReference type="HOGENOM" id="CLU_2883640_0_0_14"/>
<dbReference type="EMBL" id="CP006720">
    <property type="protein sequence ID" value="AHI57640.1"/>
    <property type="molecule type" value="Genomic_DNA"/>
</dbReference>
<protein>
    <submittedName>
        <fullName evidence="1">Uncharacterized protein</fullName>
    </submittedName>
</protein>
<evidence type="ECO:0000313" key="1">
    <source>
        <dbReference type="EMBL" id="AHI57640.1"/>
    </source>
</evidence>
<dbReference type="KEGG" id="smia:P344_01375"/>
<gene>
    <name evidence="1" type="ORF">P344_01375</name>
</gene>
<dbReference type="AlphaFoldDB" id="W6ALQ7"/>
<reference evidence="1 2" key="1">
    <citation type="submission" date="2013-09" db="EMBL/GenBank/DDBJ databases">
        <title>Complete genome sequence of Spiroplasma mirum suckling mouse cataract agent.</title>
        <authorList>
            <person name="Landry C.A."/>
            <person name="Bastian F.O."/>
            <person name="Thune R.L."/>
        </authorList>
    </citation>
    <scope>NUCLEOTIDE SEQUENCE [LARGE SCALE GENOMIC DNA]</scope>
    <source>
        <strain evidence="1 2">SMCA</strain>
    </source>
</reference>
<evidence type="ECO:0000313" key="2">
    <source>
        <dbReference type="Proteomes" id="UP000019260"/>
    </source>
</evidence>
<organism evidence="1 2">
    <name type="scientific">Spiroplasma mirum ATCC 29335</name>
    <dbReference type="NCBI Taxonomy" id="838561"/>
    <lineage>
        <taxon>Bacteria</taxon>
        <taxon>Bacillati</taxon>
        <taxon>Mycoplasmatota</taxon>
        <taxon>Mollicutes</taxon>
        <taxon>Entomoplasmatales</taxon>
        <taxon>Spiroplasmataceae</taxon>
        <taxon>Spiroplasma</taxon>
    </lineage>
</organism>
<name>W6ALQ7_9MOLU</name>